<evidence type="ECO:0000313" key="7">
    <source>
        <dbReference type="Proteomes" id="UP000635245"/>
    </source>
</evidence>
<dbReference type="GO" id="GO:0003700">
    <property type="term" value="F:DNA-binding transcription factor activity"/>
    <property type="evidence" value="ECO:0007669"/>
    <property type="project" value="TreeGrafter"/>
</dbReference>
<reference evidence="6" key="1">
    <citation type="submission" date="2020-12" db="EMBL/GenBank/DDBJ databases">
        <title>Prauserella sp. ASG 168, a novel actinomycete isolated from cave rock.</title>
        <authorList>
            <person name="Suriyachadkun C."/>
        </authorList>
    </citation>
    <scope>NUCLEOTIDE SEQUENCE</scope>
    <source>
        <strain evidence="6">ASG 168</strain>
    </source>
</reference>
<dbReference type="SUPFAM" id="SSF48498">
    <property type="entry name" value="Tetracyclin repressor-like, C-terminal domain"/>
    <property type="match status" value="1"/>
</dbReference>
<dbReference type="PANTHER" id="PTHR30055:SF243">
    <property type="entry name" value="HTH-TYPE TRANSCRIPTIONAL REGULATOR RV1816"/>
    <property type="match status" value="1"/>
</dbReference>
<keyword evidence="7" id="KW-1185">Reference proteome</keyword>
<evidence type="ECO:0000259" key="5">
    <source>
        <dbReference type="PROSITE" id="PS50977"/>
    </source>
</evidence>
<comment type="caution">
    <text evidence="6">The sequence shown here is derived from an EMBL/GenBank/DDBJ whole genome shotgun (WGS) entry which is preliminary data.</text>
</comment>
<dbReference type="Proteomes" id="UP000635245">
    <property type="component" value="Unassembled WGS sequence"/>
</dbReference>
<dbReference type="EMBL" id="JAENJH010000002">
    <property type="protein sequence ID" value="MBK1784966.1"/>
    <property type="molecule type" value="Genomic_DNA"/>
</dbReference>
<proteinExistence type="predicted"/>
<dbReference type="Pfam" id="PF13305">
    <property type="entry name" value="TetR_C_33"/>
    <property type="match status" value="1"/>
</dbReference>
<gene>
    <name evidence="6" type="ORF">JHE00_11570</name>
</gene>
<feature type="DNA-binding region" description="H-T-H motif" evidence="4">
    <location>
        <begin position="36"/>
        <end position="55"/>
    </location>
</feature>
<name>A0A934QRP5_9PSEU</name>
<feature type="domain" description="HTH tetR-type" evidence="5">
    <location>
        <begin position="13"/>
        <end position="73"/>
    </location>
</feature>
<keyword evidence="2 4" id="KW-0238">DNA-binding</keyword>
<dbReference type="InterPro" id="IPR001647">
    <property type="entry name" value="HTH_TetR"/>
</dbReference>
<dbReference type="InterPro" id="IPR036271">
    <property type="entry name" value="Tet_transcr_reg_TetR-rel_C_sf"/>
</dbReference>
<dbReference type="InterPro" id="IPR025996">
    <property type="entry name" value="MT1864/Rv1816-like_C"/>
</dbReference>
<dbReference type="AlphaFoldDB" id="A0A934QRP5"/>
<dbReference type="InterPro" id="IPR050109">
    <property type="entry name" value="HTH-type_TetR-like_transc_reg"/>
</dbReference>
<dbReference type="SUPFAM" id="SSF46689">
    <property type="entry name" value="Homeodomain-like"/>
    <property type="match status" value="1"/>
</dbReference>
<keyword evidence="3" id="KW-0804">Transcription</keyword>
<sequence>MPAHRTARERARAELTAAIKDEARRQCGERGADGLSLRAVARELGMVSSALYRYFPSRDDLLTALIIDAYNDMGAAVEQAAEQHEHPRERWRGACHGLRTWARTHPHEYSLLYGTPIPGYQAPQDTVSAARRVPAVLLAAVSDGWKAGEVEAPFAAPELSPLLREQIGVVGTALAPGVPEEVLARTMIAWSQLFGMVGFERTGHFVGSVDPADEFFTYAVEQMTLFVGLS</sequence>
<organism evidence="6 7">
    <name type="scientific">Prauserella cavernicola</name>
    <dbReference type="NCBI Taxonomy" id="2800127"/>
    <lineage>
        <taxon>Bacteria</taxon>
        <taxon>Bacillati</taxon>
        <taxon>Actinomycetota</taxon>
        <taxon>Actinomycetes</taxon>
        <taxon>Pseudonocardiales</taxon>
        <taxon>Pseudonocardiaceae</taxon>
        <taxon>Prauserella</taxon>
    </lineage>
</organism>
<dbReference type="PROSITE" id="PS50977">
    <property type="entry name" value="HTH_TETR_2"/>
    <property type="match status" value="1"/>
</dbReference>
<accession>A0A934QRP5</accession>
<evidence type="ECO:0000256" key="3">
    <source>
        <dbReference type="ARBA" id="ARBA00023163"/>
    </source>
</evidence>
<keyword evidence="1" id="KW-0805">Transcription regulation</keyword>
<evidence type="ECO:0000256" key="2">
    <source>
        <dbReference type="ARBA" id="ARBA00023125"/>
    </source>
</evidence>
<evidence type="ECO:0000256" key="4">
    <source>
        <dbReference type="PROSITE-ProRule" id="PRU00335"/>
    </source>
</evidence>
<dbReference type="PANTHER" id="PTHR30055">
    <property type="entry name" value="HTH-TYPE TRANSCRIPTIONAL REGULATOR RUTR"/>
    <property type="match status" value="1"/>
</dbReference>
<protein>
    <submittedName>
        <fullName evidence="6">TetR/AcrR family transcriptional regulator</fullName>
    </submittedName>
</protein>
<dbReference type="Gene3D" id="1.10.357.10">
    <property type="entry name" value="Tetracycline Repressor, domain 2"/>
    <property type="match status" value="1"/>
</dbReference>
<dbReference type="Pfam" id="PF00440">
    <property type="entry name" value="TetR_N"/>
    <property type="match status" value="1"/>
</dbReference>
<evidence type="ECO:0000256" key="1">
    <source>
        <dbReference type="ARBA" id="ARBA00023015"/>
    </source>
</evidence>
<dbReference type="RefSeq" id="WP_200317739.1">
    <property type="nucleotide sequence ID" value="NZ_JAENJH010000002.1"/>
</dbReference>
<dbReference type="InterPro" id="IPR009057">
    <property type="entry name" value="Homeodomain-like_sf"/>
</dbReference>
<evidence type="ECO:0000313" key="6">
    <source>
        <dbReference type="EMBL" id="MBK1784966.1"/>
    </source>
</evidence>
<dbReference type="GO" id="GO:0000976">
    <property type="term" value="F:transcription cis-regulatory region binding"/>
    <property type="evidence" value="ECO:0007669"/>
    <property type="project" value="TreeGrafter"/>
</dbReference>